<dbReference type="CDD" id="cd07041">
    <property type="entry name" value="STAS_RsbR_RsbS_like"/>
    <property type="match status" value="1"/>
</dbReference>
<gene>
    <name evidence="3" type="ORF">ACFQPF_01280</name>
</gene>
<evidence type="ECO:0000256" key="1">
    <source>
        <dbReference type="SAM" id="Coils"/>
    </source>
</evidence>
<protein>
    <submittedName>
        <fullName evidence="3">STAS domain-containing protein</fullName>
    </submittedName>
</protein>
<name>A0ABW2NL43_9BACL</name>
<dbReference type="RefSeq" id="WP_379745326.1">
    <property type="nucleotide sequence ID" value="NZ_JBHTCP010000002.1"/>
</dbReference>
<reference evidence="4" key="1">
    <citation type="journal article" date="2019" name="Int. J. Syst. Evol. Microbiol.">
        <title>The Global Catalogue of Microorganisms (GCM) 10K type strain sequencing project: providing services to taxonomists for standard genome sequencing and annotation.</title>
        <authorList>
            <consortium name="The Broad Institute Genomics Platform"/>
            <consortium name="The Broad Institute Genome Sequencing Center for Infectious Disease"/>
            <person name="Wu L."/>
            <person name="Ma J."/>
        </authorList>
    </citation>
    <scope>NUCLEOTIDE SEQUENCE [LARGE SCALE GENOMIC DNA]</scope>
    <source>
        <strain evidence="4">NBRC 106396</strain>
    </source>
</reference>
<evidence type="ECO:0000313" key="3">
    <source>
        <dbReference type="EMBL" id="MFC7370310.1"/>
    </source>
</evidence>
<proteinExistence type="predicted"/>
<keyword evidence="4" id="KW-1185">Reference proteome</keyword>
<organism evidence="3 4">
    <name type="scientific">Fictibacillus iocasae</name>
    <dbReference type="NCBI Taxonomy" id="2715437"/>
    <lineage>
        <taxon>Bacteria</taxon>
        <taxon>Bacillati</taxon>
        <taxon>Bacillota</taxon>
        <taxon>Bacilli</taxon>
        <taxon>Bacillales</taxon>
        <taxon>Fictibacillaceae</taxon>
        <taxon>Fictibacillus</taxon>
    </lineage>
</organism>
<dbReference type="InterPro" id="IPR036513">
    <property type="entry name" value="STAS_dom_sf"/>
</dbReference>
<dbReference type="InterPro" id="IPR002645">
    <property type="entry name" value="STAS_dom"/>
</dbReference>
<accession>A0ABW2NL43</accession>
<feature type="coiled-coil region" evidence="1">
    <location>
        <begin position="1"/>
        <end position="28"/>
    </location>
</feature>
<dbReference type="EMBL" id="JBHTCP010000002">
    <property type="protein sequence ID" value="MFC7370310.1"/>
    <property type="molecule type" value="Genomic_DNA"/>
</dbReference>
<dbReference type="PROSITE" id="PS50801">
    <property type="entry name" value="STAS"/>
    <property type="match status" value="1"/>
</dbReference>
<evidence type="ECO:0000313" key="4">
    <source>
        <dbReference type="Proteomes" id="UP001596549"/>
    </source>
</evidence>
<comment type="caution">
    <text evidence="3">The sequence shown here is derived from an EMBL/GenBank/DDBJ whole genome shotgun (WGS) entry which is preliminary data.</text>
</comment>
<keyword evidence="1" id="KW-0175">Coiled coil</keyword>
<feature type="domain" description="STAS" evidence="2">
    <location>
        <begin position="42"/>
        <end position="150"/>
    </location>
</feature>
<evidence type="ECO:0000259" key="2">
    <source>
        <dbReference type="PROSITE" id="PS50801"/>
    </source>
</evidence>
<dbReference type="InterPro" id="IPR051932">
    <property type="entry name" value="Bact_StressResp_Reg"/>
</dbReference>
<dbReference type="Gene3D" id="3.30.750.24">
    <property type="entry name" value="STAS domain"/>
    <property type="match status" value="1"/>
</dbReference>
<sequence>MALSSNETALLQAEIEELKNNLKASERLIAEISVPVIHSILPETALVPITGMLYPERYEMITSKIVKLSSAENISTIIIDFSGIGSEEIGDIAHFGNGIKTLTDSLSLMGVQAIFTGFSAAVSIQLISSGLSEIQHIRTFSSFRNALKELMKEKKMQFQSH</sequence>
<dbReference type="SUPFAM" id="SSF52091">
    <property type="entry name" value="SpoIIaa-like"/>
    <property type="match status" value="1"/>
</dbReference>
<dbReference type="PANTHER" id="PTHR33745:SF1">
    <property type="entry name" value="RSBT ANTAGONIST PROTEIN RSBS"/>
    <property type="match status" value="1"/>
</dbReference>
<dbReference type="Proteomes" id="UP001596549">
    <property type="component" value="Unassembled WGS sequence"/>
</dbReference>
<dbReference type="PANTHER" id="PTHR33745">
    <property type="entry name" value="RSBT ANTAGONIST PROTEIN RSBS-RELATED"/>
    <property type="match status" value="1"/>
</dbReference>